<feature type="compositionally biased region" description="Polar residues" evidence="1">
    <location>
        <begin position="405"/>
        <end position="422"/>
    </location>
</feature>
<feature type="region of interest" description="Disordered" evidence="1">
    <location>
        <begin position="1"/>
        <end position="68"/>
    </location>
</feature>
<feature type="compositionally biased region" description="Pro residues" evidence="1">
    <location>
        <begin position="434"/>
        <end position="445"/>
    </location>
</feature>
<gene>
    <name evidence="2" type="ORF">F5147DRAFT_774303</name>
</gene>
<feature type="compositionally biased region" description="Polar residues" evidence="1">
    <location>
        <begin position="460"/>
        <end position="469"/>
    </location>
</feature>
<dbReference type="InterPro" id="IPR046521">
    <property type="entry name" value="DUF6698"/>
</dbReference>
<feature type="compositionally biased region" description="Low complexity" evidence="1">
    <location>
        <begin position="10"/>
        <end position="32"/>
    </location>
</feature>
<feature type="compositionally biased region" description="Low complexity" evidence="1">
    <location>
        <begin position="423"/>
        <end position="433"/>
    </location>
</feature>
<feature type="compositionally biased region" description="Acidic residues" evidence="1">
    <location>
        <begin position="523"/>
        <end position="535"/>
    </location>
</feature>
<dbReference type="AlphaFoldDB" id="A0A9P7F6R2"/>
<dbReference type="Pfam" id="PF20414">
    <property type="entry name" value="DUF6698"/>
    <property type="match status" value="1"/>
</dbReference>
<accession>A0A9P7F6R2</accession>
<protein>
    <submittedName>
        <fullName evidence="2">Uncharacterized protein</fullName>
    </submittedName>
</protein>
<feature type="compositionally biased region" description="Basic residues" evidence="1">
    <location>
        <begin position="50"/>
        <end position="60"/>
    </location>
</feature>
<dbReference type="EMBL" id="JABBWM010000031">
    <property type="protein sequence ID" value="KAG2107476.1"/>
    <property type="molecule type" value="Genomic_DNA"/>
</dbReference>
<name>A0A9P7F6R2_9AGAM</name>
<organism evidence="2 3">
    <name type="scientific">Suillus discolor</name>
    <dbReference type="NCBI Taxonomy" id="1912936"/>
    <lineage>
        <taxon>Eukaryota</taxon>
        <taxon>Fungi</taxon>
        <taxon>Dikarya</taxon>
        <taxon>Basidiomycota</taxon>
        <taxon>Agaricomycotina</taxon>
        <taxon>Agaricomycetes</taxon>
        <taxon>Agaricomycetidae</taxon>
        <taxon>Boletales</taxon>
        <taxon>Suillineae</taxon>
        <taxon>Suillaceae</taxon>
        <taxon>Suillus</taxon>
    </lineage>
</organism>
<dbReference type="RefSeq" id="XP_041292290.1">
    <property type="nucleotide sequence ID" value="XM_041441588.1"/>
</dbReference>
<feature type="region of interest" description="Disordered" evidence="1">
    <location>
        <begin position="405"/>
        <end position="566"/>
    </location>
</feature>
<evidence type="ECO:0000313" key="2">
    <source>
        <dbReference type="EMBL" id="KAG2107476.1"/>
    </source>
</evidence>
<dbReference type="GeneID" id="64703847"/>
<reference evidence="2" key="1">
    <citation type="journal article" date="2020" name="New Phytol.">
        <title>Comparative genomics reveals dynamic genome evolution in host specialist ectomycorrhizal fungi.</title>
        <authorList>
            <person name="Lofgren L.A."/>
            <person name="Nguyen N.H."/>
            <person name="Vilgalys R."/>
            <person name="Ruytinx J."/>
            <person name="Liao H.L."/>
            <person name="Branco S."/>
            <person name="Kuo A."/>
            <person name="LaButti K."/>
            <person name="Lipzen A."/>
            <person name="Andreopoulos W."/>
            <person name="Pangilinan J."/>
            <person name="Riley R."/>
            <person name="Hundley H."/>
            <person name="Na H."/>
            <person name="Barry K."/>
            <person name="Grigoriev I.V."/>
            <person name="Stajich J.E."/>
            <person name="Kennedy P.G."/>
        </authorList>
    </citation>
    <scope>NUCLEOTIDE SEQUENCE</scope>
    <source>
        <strain evidence="2">FC423</strain>
    </source>
</reference>
<evidence type="ECO:0000256" key="1">
    <source>
        <dbReference type="SAM" id="MobiDB-lite"/>
    </source>
</evidence>
<keyword evidence="3" id="KW-1185">Reference proteome</keyword>
<evidence type="ECO:0000313" key="3">
    <source>
        <dbReference type="Proteomes" id="UP000823399"/>
    </source>
</evidence>
<comment type="caution">
    <text evidence="2">The sequence shown here is derived from an EMBL/GenBank/DDBJ whole genome shotgun (WGS) entry which is preliminary data.</text>
</comment>
<dbReference type="Proteomes" id="UP000823399">
    <property type="component" value="Unassembled WGS sequence"/>
</dbReference>
<proteinExistence type="predicted"/>
<dbReference type="OrthoDB" id="3220614at2759"/>
<sequence length="566" mass="62554">MPQKRRAIWSSASEDSSDSDSSLSGNESSHSSPTPIIKSKAQKASDKGKQPQKKLLKKPNRSRDSERDQCLHVARWIPRAIDMYVVLKDTFRIGILLEQEESAKDGTLMLPRRSARRPLNMYVQERSLRTYKRILTSAPYLRTLIKGNTKKHRKELGHILSEMQDIIGQIRSEDASKLKPYIGRYAALDAVNHPLTPAVYSDNQKSRAMMGVNHPQLATMLCPIKHLAAYRENPKKIQGELQSGHIKMHAAAWPTFAYEGDSPGEDFNPLDMQNGLFKGYLMKWVFRHIFKGPSSALANDGEVVTTRSGNAKLHNMLKVDAEHVAYTFIQCRFSISSCDKWQAMDEPFDQTWADSLLEWWNMSVFGDKAGIPVFDVSDDDDEEEDDLISMRKQFASRAAEARLKSVSSDAQGSTLPSDPGSNTSVINTTSTPATTPPPIEEPAPVPAKAIPKPRPIIPTSQQQVVTPNVDTEALPRTLPLAPIPSGSGTGNPLPHTLPLAPVPSGSGTGTRTSKKRGRTNVMESDDESSLTENDSDVPAPSKRTRKGKGKATTTTTTSKRKHKGRK</sequence>